<dbReference type="InterPro" id="IPR013785">
    <property type="entry name" value="Aldolase_TIM"/>
</dbReference>
<dbReference type="EMBL" id="UINC01165893">
    <property type="protein sequence ID" value="SVD67542.1"/>
    <property type="molecule type" value="Genomic_DNA"/>
</dbReference>
<organism evidence="1">
    <name type="scientific">marine metagenome</name>
    <dbReference type="NCBI Taxonomy" id="408172"/>
    <lineage>
        <taxon>unclassified sequences</taxon>
        <taxon>metagenomes</taxon>
        <taxon>ecological metagenomes</taxon>
    </lineage>
</organism>
<gene>
    <name evidence="1" type="ORF">METZ01_LOCUS420396</name>
</gene>
<dbReference type="PANTHER" id="PTHR42849">
    <property type="entry name" value="N-ACETYLNEURAMINATE LYASE"/>
    <property type="match status" value="1"/>
</dbReference>
<protein>
    <recommendedName>
        <fullName evidence="2">Dihydrodipicolinate synthase family protein</fullName>
    </recommendedName>
</protein>
<dbReference type="SUPFAM" id="SSF51569">
    <property type="entry name" value="Aldolase"/>
    <property type="match status" value="1"/>
</dbReference>
<accession>A0A382X8Z8</accession>
<dbReference type="Gene3D" id="3.20.20.70">
    <property type="entry name" value="Aldolase class I"/>
    <property type="match status" value="1"/>
</dbReference>
<name>A0A382X8Z8_9ZZZZ</name>
<evidence type="ECO:0008006" key="2">
    <source>
        <dbReference type="Google" id="ProtNLM"/>
    </source>
</evidence>
<dbReference type="SMART" id="SM01130">
    <property type="entry name" value="DHDPS"/>
    <property type="match status" value="1"/>
</dbReference>
<proteinExistence type="predicted"/>
<dbReference type="PANTHER" id="PTHR42849:SF1">
    <property type="entry name" value="N-ACETYLNEURAMINATE LYASE"/>
    <property type="match status" value="1"/>
</dbReference>
<feature type="non-terminal residue" evidence="1">
    <location>
        <position position="208"/>
    </location>
</feature>
<dbReference type="GO" id="GO:0005829">
    <property type="term" value="C:cytosol"/>
    <property type="evidence" value="ECO:0007669"/>
    <property type="project" value="TreeGrafter"/>
</dbReference>
<dbReference type="PRINTS" id="PR00146">
    <property type="entry name" value="DHPICSNTHASE"/>
</dbReference>
<dbReference type="InterPro" id="IPR002220">
    <property type="entry name" value="DapA-like"/>
</dbReference>
<dbReference type="AlphaFoldDB" id="A0A382X8Z8"/>
<evidence type="ECO:0000313" key="1">
    <source>
        <dbReference type="EMBL" id="SVD67542.1"/>
    </source>
</evidence>
<reference evidence="1" key="1">
    <citation type="submission" date="2018-05" db="EMBL/GenBank/DDBJ databases">
        <authorList>
            <person name="Lanie J.A."/>
            <person name="Ng W.-L."/>
            <person name="Kazmierczak K.M."/>
            <person name="Andrzejewski T.M."/>
            <person name="Davidsen T.M."/>
            <person name="Wayne K.J."/>
            <person name="Tettelin H."/>
            <person name="Glass J.I."/>
            <person name="Rusch D."/>
            <person name="Podicherti R."/>
            <person name="Tsui H.-C.T."/>
            <person name="Winkler M.E."/>
        </authorList>
    </citation>
    <scope>NUCLEOTIDE SEQUENCE</scope>
</reference>
<dbReference type="GO" id="GO:0008747">
    <property type="term" value="F:N-acetylneuraminate lyase activity"/>
    <property type="evidence" value="ECO:0007669"/>
    <property type="project" value="TreeGrafter"/>
</dbReference>
<dbReference type="CDD" id="cd00408">
    <property type="entry name" value="DHDPS-like"/>
    <property type="match status" value="1"/>
</dbReference>
<dbReference type="Pfam" id="PF00701">
    <property type="entry name" value="DHDPS"/>
    <property type="match status" value="1"/>
</dbReference>
<sequence>MRRIIQVSRVYSGWPMAHHPQERAMTAETWRGILPIVATPFTESYALDEDGLRRVVSFCIEAGATGLVGPANASEFSTLSDDERKRWLEIVIDAAGGRVPVIASITSGHVVPAVDLARFSQQAGADGIMSMPPHVLRVDQGGCYDFYRDLSAAVDIPICVQNFDAPVGTPMSGELLGRMCRELDGIEYIKEETVPEPRQVSRTLAVAG</sequence>
<dbReference type="GO" id="GO:0019262">
    <property type="term" value="P:N-acetylneuraminate catabolic process"/>
    <property type="evidence" value="ECO:0007669"/>
    <property type="project" value="TreeGrafter"/>
</dbReference>